<dbReference type="Proteomes" id="UP000623467">
    <property type="component" value="Unassembled WGS sequence"/>
</dbReference>
<gene>
    <name evidence="1" type="ORF">MSAN_02446100</name>
</gene>
<dbReference type="AlphaFoldDB" id="A0A8H6WXZ6"/>
<dbReference type="EMBL" id="JACAZH010000062">
    <property type="protein sequence ID" value="KAF7330735.1"/>
    <property type="molecule type" value="Genomic_DNA"/>
</dbReference>
<reference evidence="1" key="1">
    <citation type="submission" date="2020-05" db="EMBL/GenBank/DDBJ databases">
        <title>Mycena genomes resolve the evolution of fungal bioluminescence.</title>
        <authorList>
            <person name="Tsai I.J."/>
        </authorList>
    </citation>
    <scope>NUCLEOTIDE SEQUENCE</scope>
    <source>
        <strain evidence="1">160909Yilan</strain>
    </source>
</reference>
<evidence type="ECO:0000313" key="1">
    <source>
        <dbReference type="EMBL" id="KAF7330735.1"/>
    </source>
</evidence>
<organism evidence="1 2">
    <name type="scientific">Mycena sanguinolenta</name>
    <dbReference type="NCBI Taxonomy" id="230812"/>
    <lineage>
        <taxon>Eukaryota</taxon>
        <taxon>Fungi</taxon>
        <taxon>Dikarya</taxon>
        <taxon>Basidiomycota</taxon>
        <taxon>Agaricomycotina</taxon>
        <taxon>Agaricomycetes</taxon>
        <taxon>Agaricomycetidae</taxon>
        <taxon>Agaricales</taxon>
        <taxon>Marasmiineae</taxon>
        <taxon>Mycenaceae</taxon>
        <taxon>Mycena</taxon>
    </lineage>
</organism>
<name>A0A8H6WXZ6_9AGAR</name>
<evidence type="ECO:0000313" key="2">
    <source>
        <dbReference type="Proteomes" id="UP000623467"/>
    </source>
</evidence>
<evidence type="ECO:0008006" key="3">
    <source>
        <dbReference type="Google" id="ProtNLM"/>
    </source>
</evidence>
<keyword evidence="2" id="KW-1185">Reference proteome</keyword>
<comment type="caution">
    <text evidence="1">The sequence shown here is derived from an EMBL/GenBank/DDBJ whole genome shotgun (WGS) entry which is preliminary data.</text>
</comment>
<proteinExistence type="predicted"/>
<sequence>MNNADSAAFAGAFFPQATGFNIWGGVFTSNVTNNVYNPSPEQPFGDINLIKEFKEMRTSPQSSLGGRGTRVRRVYTAKLEGCESAHMTVALYEGGGAEEAWKQHLTKYEAVRHPNMMQLYGLVSTRKLHGMVFHDELIPYRQYLRRFQHSPILSAYIIGYCEATNYLSEVFQKPLIDDINCAAWIRSATGELCLDLAQCEPELSSRFVRWWEVDVLRLENVSLDAPDSEDIVISSLSEDQVHELCSQYLIPRFRYFQVSTEHRIGPGVFRLDSQYGTCVRITEALQILPEAEPRWDHYGRVQGELLRNSWRRYDSGRTCALELVLYLSFRPYEIQKVWLAQANLIFTKLQELEHVEDFVSVDGVQFTLRIPDKRHIPEGYLFVCPPQDFCTSIERHAQLYQWPACPAYWSLDPSGAHRLSTENARALGFPTIHIETAVDGYSWDRSVYEGLRRFHEGKGFNPDSQEVARQLGYPLYEVSSDCVPFPARKVEPYSWCEFQDSELCRELGHYL</sequence>
<protein>
    <recommendedName>
        <fullName evidence="3">Protein kinase domain-containing protein</fullName>
    </recommendedName>
</protein>
<accession>A0A8H6WXZ6</accession>